<keyword evidence="7 13" id="KW-0378">Hydrolase</keyword>
<keyword evidence="12 13" id="KW-0464">Manganese</keyword>
<dbReference type="GO" id="GO:0051607">
    <property type="term" value="P:defense response to virus"/>
    <property type="evidence" value="ECO:0007669"/>
    <property type="project" value="UniProtKB-KW"/>
</dbReference>
<dbReference type="InterPro" id="IPR051827">
    <property type="entry name" value="Cas4_exonuclease"/>
</dbReference>
<dbReference type="Proteomes" id="UP000824136">
    <property type="component" value="Unassembled WGS sequence"/>
</dbReference>
<dbReference type="PANTHER" id="PTHR36531:SF6">
    <property type="entry name" value="DNA REPLICATION ATP-DEPENDENT HELICASE_NUCLEASE DNA2"/>
    <property type="match status" value="1"/>
</dbReference>
<sequence>METDDSEYLDLSGIKHYQFCKRRWALIYIEQLWEENALTLEGHFMHERVHDSSFTESRGAVLLSRGMPVRSQTLKITGICDMVELHRSPDGIPIQGREGLWRVYPVEYKLGRPDSRGADDLQLCAQAMCLEEMFVTDIPEGAVYYGKLRSRHRVEITDELKAKVRSCVSEMYSLMRRGITPKVKPGKACTNCSLYEKCQPGLMGKQSVKGYIRRAIEEEQT</sequence>
<evidence type="ECO:0000256" key="10">
    <source>
        <dbReference type="ARBA" id="ARBA00023014"/>
    </source>
</evidence>
<dbReference type="Pfam" id="PF01930">
    <property type="entry name" value="Cas_Cas4"/>
    <property type="match status" value="1"/>
</dbReference>
<evidence type="ECO:0000256" key="7">
    <source>
        <dbReference type="ARBA" id="ARBA00022801"/>
    </source>
</evidence>
<dbReference type="EC" id="3.1.12.1" evidence="3 13"/>
<reference evidence="15" key="2">
    <citation type="journal article" date="2021" name="PeerJ">
        <title>Extensive microbial diversity within the chicken gut microbiome revealed by metagenomics and culture.</title>
        <authorList>
            <person name="Gilroy R."/>
            <person name="Ravi A."/>
            <person name="Getino M."/>
            <person name="Pursley I."/>
            <person name="Horton D.L."/>
            <person name="Alikhan N.F."/>
            <person name="Baker D."/>
            <person name="Gharbi K."/>
            <person name="Hall N."/>
            <person name="Watson M."/>
            <person name="Adriaenssens E.M."/>
            <person name="Foster-Nyarko E."/>
            <person name="Jarju S."/>
            <person name="Secka A."/>
            <person name="Antonio M."/>
            <person name="Oren A."/>
            <person name="Chaudhuri R.R."/>
            <person name="La Ragione R."/>
            <person name="Hildebrand F."/>
            <person name="Pallen M.J."/>
        </authorList>
    </citation>
    <scope>NUCLEOTIDE SEQUENCE</scope>
    <source>
        <strain evidence="15">CHK33-4379</strain>
    </source>
</reference>
<name>A0A9D1GUD8_9FIRM</name>
<dbReference type="Gene3D" id="3.90.320.10">
    <property type="match status" value="1"/>
</dbReference>
<dbReference type="NCBIfam" id="TIGR00372">
    <property type="entry name" value="cas4"/>
    <property type="match status" value="1"/>
</dbReference>
<feature type="domain" description="DUF83" evidence="14">
    <location>
        <begin position="12"/>
        <end position="199"/>
    </location>
</feature>
<comment type="caution">
    <text evidence="15">The sequence shown here is derived from an EMBL/GenBank/DDBJ whole genome shotgun (WGS) entry which is preliminary data.</text>
</comment>
<dbReference type="GO" id="GO:0046872">
    <property type="term" value="F:metal ion binding"/>
    <property type="evidence" value="ECO:0007669"/>
    <property type="project" value="UniProtKB-KW"/>
</dbReference>
<evidence type="ECO:0000313" key="15">
    <source>
        <dbReference type="EMBL" id="HIT58923.1"/>
    </source>
</evidence>
<dbReference type="AlphaFoldDB" id="A0A9D1GUD8"/>
<dbReference type="GO" id="GO:0051536">
    <property type="term" value="F:iron-sulfur cluster binding"/>
    <property type="evidence" value="ECO:0007669"/>
    <property type="project" value="UniProtKB-KW"/>
</dbReference>
<comment type="cofactor">
    <cofactor evidence="13">
        <name>iron-sulfur cluster</name>
        <dbReference type="ChEBI" id="CHEBI:30408"/>
    </cofactor>
</comment>
<evidence type="ECO:0000313" key="16">
    <source>
        <dbReference type="Proteomes" id="UP000824136"/>
    </source>
</evidence>
<reference evidence="15" key="1">
    <citation type="submission" date="2020-10" db="EMBL/GenBank/DDBJ databases">
        <authorList>
            <person name="Gilroy R."/>
        </authorList>
    </citation>
    <scope>NUCLEOTIDE SEQUENCE</scope>
    <source>
        <strain evidence="15">CHK33-4379</strain>
    </source>
</reference>
<keyword evidence="6 13" id="KW-0479">Metal-binding</keyword>
<evidence type="ECO:0000256" key="9">
    <source>
        <dbReference type="ARBA" id="ARBA00023004"/>
    </source>
</evidence>
<keyword evidence="9 13" id="KW-0408">Iron</keyword>
<evidence type="ECO:0000256" key="4">
    <source>
        <dbReference type="ARBA" id="ARBA00020049"/>
    </source>
</evidence>
<gene>
    <name evidence="15" type="primary">cas4</name>
    <name evidence="15" type="ORF">IAC39_04350</name>
</gene>
<proteinExistence type="inferred from homology"/>
<keyword evidence="5 13" id="KW-0540">Nuclease</keyword>
<keyword evidence="10 13" id="KW-0411">Iron-sulfur</keyword>
<dbReference type="InterPro" id="IPR022765">
    <property type="entry name" value="Dna2/Cas4_DUF83"/>
</dbReference>
<comment type="cofactor">
    <cofactor evidence="13">
        <name>Mg(2+)</name>
        <dbReference type="ChEBI" id="CHEBI:18420"/>
    </cofactor>
    <cofactor evidence="13">
        <name>Mn(2+)</name>
        <dbReference type="ChEBI" id="CHEBI:29035"/>
    </cofactor>
    <text evidence="13">Mg(2+) or Mn(2+) required for ssDNA cleavage activity.</text>
</comment>
<keyword evidence="11 13" id="KW-0051">Antiviral defense</keyword>
<dbReference type="InterPro" id="IPR013343">
    <property type="entry name" value="CRISPR-assoc_prot_Cas4"/>
</dbReference>
<evidence type="ECO:0000256" key="5">
    <source>
        <dbReference type="ARBA" id="ARBA00022722"/>
    </source>
</evidence>
<protein>
    <recommendedName>
        <fullName evidence="4 13">CRISPR-associated exonuclease Cas4</fullName>
        <ecNumber evidence="3 13">3.1.12.1</ecNumber>
    </recommendedName>
</protein>
<keyword evidence="8 13" id="KW-0269">Exonuclease</keyword>
<evidence type="ECO:0000256" key="8">
    <source>
        <dbReference type="ARBA" id="ARBA00022839"/>
    </source>
</evidence>
<dbReference type="PANTHER" id="PTHR36531">
    <property type="entry name" value="CRISPR-ASSOCIATED EXONUCLEASE CAS4"/>
    <property type="match status" value="1"/>
</dbReference>
<dbReference type="InterPro" id="IPR011604">
    <property type="entry name" value="PDDEXK-like_dom_sf"/>
</dbReference>
<organism evidence="15 16">
    <name type="scientific">Candidatus Faeciplasma pullistercoris</name>
    <dbReference type="NCBI Taxonomy" id="2840800"/>
    <lineage>
        <taxon>Bacteria</taxon>
        <taxon>Bacillati</taxon>
        <taxon>Bacillota</taxon>
        <taxon>Clostridia</taxon>
        <taxon>Eubacteriales</taxon>
        <taxon>Oscillospiraceae</taxon>
        <taxon>Oscillospiraceae incertae sedis</taxon>
        <taxon>Candidatus Faeciplasma</taxon>
    </lineage>
</organism>
<evidence type="ECO:0000256" key="11">
    <source>
        <dbReference type="ARBA" id="ARBA00023118"/>
    </source>
</evidence>
<evidence type="ECO:0000256" key="1">
    <source>
        <dbReference type="ARBA" id="ARBA00001966"/>
    </source>
</evidence>
<comment type="similarity">
    <text evidence="2 13">Belongs to the CRISPR-associated exonuclease Cas4 family.</text>
</comment>
<evidence type="ECO:0000259" key="14">
    <source>
        <dbReference type="Pfam" id="PF01930"/>
    </source>
</evidence>
<evidence type="ECO:0000256" key="2">
    <source>
        <dbReference type="ARBA" id="ARBA00009189"/>
    </source>
</evidence>
<evidence type="ECO:0000256" key="12">
    <source>
        <dbReference type="ARBA" id="ARBA00023211"/>
    </source>
</evidence>
<comment type="cofactor">
    <cofactor evidence="1">
        <name>[4Fe-4S] cluster</name>
        <dbReference type="ChEBI" id="CHEBI:49883"/>
    </cofactor>
</comment>
<dbReference type="EMBL" id="DVLL01000017">
    <property type="protein sequence ID" value="HIT58923.1"/>
    <property type="molecule type" value="Genomic_DNA"/>
</dbReference>
<evidence type="ECO:0000256" key="3">
    <source>
        <dbReference type="ARBA" id="ARBA00012768"/>
    </source>
</evidence>
<evidence type="ECO:0000256" key="13">
    <source>
        <dbReference type="RuleBase" id="RU365022"/>
    </source>
</evidence>
<accession>A0A9D1GUD8</accession>
<dbReference type="GO" id="GO:0004527">
    <property type="term" value="F:exonuclease activity"/>
    <property type="evidence" value="ECO:0007669"/>
    <property type="project" value="UniProtKB-KW"/>
</dbReference>
<comment type="function">
    <text evidence="13">CRISPR (clustered regularly interspaced short palindromic repeat) is an adaptive immune system that provides protection against mobile genetic elements (viruses, transposable elements and conjugative plasmids). CRISPR clusters contain sequences complementary to antecedent mobile elements and target invading nucleic acids. CRISPR clusters are transcribed and processed into CRISPR RNA (crRNA).</text>
</comment>
<evidence type="ECO:0000256" key="6">
    <source>
        <dbReference type="ARBA" id="ARBA00022723"/>
    </source>
</evidence>